<evidence type="ECO:0000256" key="3">
    <source>
        <dbReference type="PROSITE-ProRule" id="PRU10141"/>
    </source>
</evidence>
<evidence type="ECO:0000259" key="5">
    <source>
        <dbReference type="PROSITE" id="PS50011"/>
    </source>
</evidence>
<keyword evidence="1 3" id="KW-0547">Nucleotide-binding</keyword>
<comment type="caution">
    <text evidence="6">The sequence shown here is derived from an EMBL/GenBank/DDBJ whole genome shotgun (WGS) entry which is preliminary data.</text>
</comment>
<evidence type="ECO:0000256" key="1">
    <source>
        <dbReference type="ARBA" id="ARBA00022741"/>
    </source>
</evidence>
<dbReference type="GO" id="GO:0005524">
    <property type="term" value="F:ATP binding"/>
    <property type="evidence" value="ECO:0007669"/>
    <property type="project" value="UniProtKB-UniRule"/>
</dbReference>
<dbReference type="InterPro" id="IPR008271">
    <property type="entry name" value="Ser/Thr_kinase_AS"/>
</dbReference>
<keyword evidence="7" id="KW-1185">Reference proteome</keyword>
<protein>
    <recommendedName>
        <fullName evidence="5">Protein kinase domain-containing protein</fullName>
    </recommendedName>
</protein>
<proteinExistence type="predicted"/>
<dbReference type="PANTHER" id="PTHR24346">
    <property type="entry name" value="MAP/MICROTUBULE AFFINITY-REGULATING KINASE"/>
    <property type="match status" value="1"/>
</dbReference>
<dbReference type="SMART" id="SM00220">
    <property type="entry name" value="S_TKc"/>
    <property type="match status" value="1"/>
</dbReference>
<dbReference type="InterPro" id="IPR000719">
    <property type="entry name" value="Prot_kinase_dom"/>
</dbReference>
<dbReference type="PROSITE" id="PS00108">
    <property type="entry name" value="PROTEIN_KINASE_ST"/>
    <property type="match status" value="1"/>
</dbReference>
<feature type="domain" description="Protein kinase" evidence="5">
    <location>
        <begin position="265"/>
        <end position="567"/>
    </location>
</feature>
<feature type="compositionally biased region" description="Low complexity" evidence="4">
    <location>
        <begin position="46"/>
        <end position="65"/>
    </location>
</feature>
<keyword evidence="2 3" id="KW-0067">ATP-binding</keyword>
<dbReference type="GO" id="GO:0000226">
    <property type="term" value="P:microtubule cytoskeleton organization"/>
    <property type="evidence" value="ECO:0007669"/>
    <property type="project" value="TreeGrafter"/>
</dbReference>
<accession>A0A9W8DSX3</accession>
<dbReference type="GO" id="GO:0035556">
    <property type="term" value="P:intracellular signal transduction"/>
    <property type="evidence" value="ECO:0007669"/>
    <property type="project" value="TreeGrafter"/>
</dbReference>
<feature type="region of interest" description="Disordered" evidence="4">
    <location>
        <begin position="107"/>
        <end position="145"/>
    </location>
</feature>
<name>A0A9W8DSX3_9FUNG</name>
<feature type="compositionally biased region" description="Low complexity" evidence="4">
    <location>
        <begin position="110"/>
        <end position="119"/>
    </location>
</feature>
<dbReference type="Gene3D" id="1.10.510.10">
    <property type="entry name" value="Transferase(Phosphotransferase) domain 1"/>
    <property type="match status" value="1"/>
</dbReference>
<reference evidence="6" key="1">
    <citation type="submission" date="2022-07" db="EMBL/GenBank/DDBJ databases">
        <title>Phylogenomic reconstructions and comparative analyses of Kickxellomycotina fungi.</title>
        <authorList>
            <person name="Reynolds N.K."/>
            <person name="Stajich J.E."/>
            <person name="Barry K."/>
            <person name="Grigoriev I.V."/>
            <person name="Crous P."/>
            <person name="Smith M.E."/>
        </authorList>
    </citation>
    <scope>NUCLEOTIDE SEQUENCE</scope>
    <source>
        <strain evidence="6">RSA 861</strain>
    </source>
</reference>
<dbReference type="EMBL" id="JANBPT010000545">
    <property type="protein sequence ID" value="KAJ1917338.1"/>
    <property type="molecule type" value="Genomic_DNA"/>
</dbReference>
<dbReference type="InterPro" id="IPR011009">
    <property type="entry name" value="Kinase-like_dom_sf"/>
</dbReference>
<feature type="region of interest" description="Disordered" evidence="4">
    <location>
        <begin position="46"/>
        <end position="88"/>
    </location>
</feature>
<dbReference type="Proteomes" id="UP001150569">
    <property type="component" value="Unassembled WGS sequence"/>
</dbReference>
<evidence type="ECO:0000256" key="4">
    <source>
        <dbReference type="SAM" id="MobiDB-lite"/>
    </source>
</evidence>
<evidence type="ECO:0000256" key="2">
    <source>
        <dbReference type="ARBA" id="ARBA00022840"/>
    </source>
</evidence>
<dbReference type="SUPFAM" id="SSF56112">
    <property type="entry name" value="Protein kinase-like (PK-like)"/>
    <property type="match status" value="1"/>
</dbReference>
<evidence type="ECO:0000313" key="7">
    <source>
        <dbReference type="Proteomes" id="UP001150569"/>
    </source>
</evidence>
<dbReference type="GO" id="GO:0004674">
    <property type="term" value="F:protein serine/threonine kinase activity"/>
    <property type="evidence" value="ECO:0007669"/>
    <property type="project" value="TreeGrafter"/>
</dbReference>
<evidence type="ECO:0000313" key="6">
    <source>
        <dbReference type="EMBL" id="KAJ1917338.1"/>
    </source>
</evidence>
<dbReference type="PANTHER" id="PTHR24346:SF76">
    <property type="entry name" value="NON-SPECIFIC SERINE_THREONINE PROTEIN KINASE"/>
    <property type="match status" value="1"/>
</dbReference>
<feature type="binding site" evidence="3">
    <location>
        <position position="301"/>
    </location>
    <ligand>
        <name>ATP</name>
        <dbReference type="ChEBI" id="CHEBI:30616"/>
    </ligand>
</feature>
<dbReference type="OrthoDB" id="4062651at2759"/>
<sequence length="572" mass="61485">MFYANPEPYLAPGLFDFNRQFIQLLPAYISPLPQYPYTSPAPSSFCTSPPSCTMTQPLPQSRRASPPSPSPSPARCSSPETASPLATPKAIPISKGFAGFVRRQSARKVSSGSPSPSASFATQFGTSPTSSAPATSVPAPLATRPPRIQTTSLGLASGTPFGSLSIRSAVEASPHAASLPAVPATATGATHPMGGVTRLHRAQTTAAYGRSQPVGPKRTATTPFLSPPDSNIMSPALEFASSLASSPTAASSLQPDDAGQIVGNYVLGDLLGHGGFSVVREAVPADPARWHHHGSHRLAVKVVRKDAGDTRDGSNACVQSLLQHEVSLWRRLDHEHILALRDVHETPYATYLFSDLCPNGSLLNHITKYGQPGLTEAEARPLFHQLVEAVRYLHQRAGVVHQDLKLDNVLLDAHFGVKLADFGLSQPARLPCRSCGEEDDAEGPYSADGAAEVRCSECIARYQQNYEADVGGSLAYCSPEQVRATRPLCSPSTDVWSLGVILYAMVIGTLPFHDDYEPRLVMKILNRQFHQPYDHLSPALCELLEGLFTFQAETRPDIEQVLASRWLQSAEE</sequence>
<dbReference type="Pfam" id="PF00069">
    <property type="entry name" value="Pkinase"/>
    <property type="match status" value="2"/>
</dbReference>
<organism evidence="6 7">
    <name type="scientific">Tieghemiomyces parasiticus</name>
    <dbReference type="NCBI Taxonomy" id="78921"/>
    <lineage>
        <taxon>Eukaryota</taxon>
        <taxon>Fungi</taxon>
        <taxon>Fungi incertae sedis</taxon>
        <taxon>Zoopagomycota</taxon>
        <taxon>Kickxellomycotina</taxon>
        <taxon>Dimargaritomycetes</taxon>
        <taxon>Dimargaritales</taxon>
        <taxon>Dimargaritaceae</taxon>
        <taxon>Tieghemiomyces</taxon>
    </lineage>
</organism>
<feature type="compositionally biased region" description="Low complexity" evidence="4">
    <location>
        <begin position="126"/>
        <end position="142"/>
    </location>
</feature>
<dbReference type="InterPro" id="IPR017441">
    <property type="entry name" value="Protein_kinase_ATP_BS"/>
</dbReference>
<dbReference type="PROSITE" id="PS50011">
    <property type="entry name" value="PROTEIN_KINASE_DOM"/>
    <property type="match status" value="1"/>
</dbReference>
<gene>
    <name evidence="6" type="ORF">IWQ60_007807</name>
</gene>
<dbReference type="GO" id="GO:0005737">
    <property type="term" value="C:cytoplasm"/>
    <property type="evidence" value="ECO:0007669"/>
    <property type="project" value="TreeGrafter"/>
</dbReference>
<dbReference type="PROSITE" id="PS00107">
    <property type="entry name" value="PROTEIN_KINASE_ATP"/>
    <property type="match status" value="1"/>
</dbReference>
<dbReference type="AlphaFoldDB" id="A0A9W8DSX3"/>